<proteinExistence type="predicted"/>
<feature type="transmembrane region" description="Helical" evidence="1">
    <location>
        <begin position="107"/>
        <end position="126"/>
    </location>
</feature>
<dbReference type="InterPro" id="IPR045708">
    <property type="entry name" value="DUF6064"/>
</dbReference>
<keyword evidence="1" id="KW-1133">Transmembrane helix</keyword>
<organism evidence="2 3">
    <name type="scientific">Bradyrhizobium icense</name>
    <dbReference type="NCBI Taxonomy" id="1274631"/>
    <lineage>
        <taxon>Bacteria</taxon>
        <taxon>Pseudomonadati</taxon>
        <taxon>Pseudomonadota</taxon>
        <taxon>Alphaproteobacteria</taxon>
        <taxon>Hyphomicrobiales</taxon>
        <taxon>Nitrobacteraceae</taxon>
        <taxon>Bradyrhizobium</taxon>
    </lineage>
</organism>
<dbReference type="Pfam" id="PF19540">
    <property type="entry name" value="DUF6064"/>
    <property type="match status" value="1"/>
</dbReference>
<dbReference type="EMBL" id="CP016428">
    <property type="protein sequence ID" value="ANW05322.1"/>
    <property type="molecule type" value="Genomic_DNA"/>
</dbReference>
<feature type="transmembrane region" description="Helical" evidence="1">
    <location>
        <begin position="47"/>
        <end position="69"/>
    </location>
</feature>
<keyword evidence="1" id="KW-0472">Membrane</keyword>
<evidence type="ECO:0000313" key="2">
    <source>
        <dbReference type="EMBL" id="ANW05322.1"/>
    </source>
</evidence>
<feature type="transmembrane region" description="Helical" evidence="1">
    <location>
        <begin position="20"/>
        <end position="40"/>
    </location>
</feature>
<gene>
    <name evidence="2" type="ORF">LMTR13_05635</name>
</gene>
<reference evidence="2 3" key="1">
    <citation type="submission" date="2016-07" db="EMBL/GenBank/DDBJ databases">
        <title>Complete genome sequence of Bradyrhizobium icense LMTR 13T, a potential inoculant strain isolated from lima bean (Phaseolus lunatus) in Peru.</title>
        <authorList>
            <person name="Ormeno-Orrillo E."/>
            <person name="Duran D."/>
            <person name="Rogel M.A."/>
            <person name="Rey L."/>
            <person name="Imperial J."/>
            <person name="Ruiz-Argueso T."/>
            <person name="Martinez-Romero E."/>
        </authorList>
    </citation>
    <scope>NUCLEOTIDE SEQUENCE [LARGE SCALE GENOMIC DNA]</scope>
    <source>
        <strain evidence="2 3">LMTR 13</strain>
    </source>
</reference>
<feature type="transmembrane region" description="Helical" evidence="1">
    <location>
        <begin position="138"/>
        <end position="158"/>
    </location>
</feature>
<feature type="transmembrane region" description="Helical" evidence="1">
    <location>
        <begin position="165"/>
        <end position="184"/>
    </location>
</feature>
<accession>A0A1B1UR99</accession>
<evidence type="ECO:0000256" key="1">
    <source>
        <dbReference type="SAM" id="Phobius"/>
    </source>
</evidence>
<dbReference type="KEGG" id="bic:LMTR13_05635"/>
<dbReference type="AlphaFoldDB" id="A0A1B1UR99"/>
<dbReference type="Proteomes" id="UP000092839">
    <property type="component" value="Chromosome"/>
</dbReference>
<keyword evidence="1" id="KW-0812">Transmembrane</keyword>
<keyword evidence="3" id="KW-1185">Reference proteome</keyword>
<feature type="transmembrane region" description="Helical" evidence="1">
    <location>
        <begin position="75"/>
        <end position="95"/>
    </location>
</feature>
<dbReference type="OrthoDB" id="1437042at2"/>
<dbReference type="STRING" id="1274631.LMTR13_05635"/>
<feature type="transmembrane region" description="Helical" evidence="1">
    <location>
        <begin position="190"/>
        <end position="205"/>
    </location>
</feature>
<evidence type="ECO:0000313" key="3">
    <source>
        <dbReference type="Proteomes" id="UP000092839"/>
    </source>
</evidence>
<name>A0A1B1UR99_9BRAD</name>
<sequence>MLPFTSEQFLAVFGNYNSAIWPVQIAAYLLGGVVAALLFLKTREADRIIAGILASMWLWTGIGYHGLWFSAINQAAYLFAALFVVQGCYIFYSGFSHQIHFGPRPDMASWAGMAFIAYAAIVYPLIGVATGRSYPHMPMFGITPCPVTIFTFGLFLLTTSPVPRWLLVVPFVWSLIGGSAAILLNVPQDWFLLASGFIAAPLIVFRDRLAIRAAGNPSSA</sequence>
<protein>
    <submittedName>
        <fullName evidence="2">Uncharacterized protein</fullName>
    </submittedName>
</protein>